<dbReference type="InterPro" id="IPR001611">
    <property type="entry name" value="Leu-rich_rpt"/>
</dbReference>
<dbReference type="SUPFAM" id="SSF52058">
    <property type="entry name" value="L domain-like"/>
    <property type="match status" value="1"/>
</dbReference>
<comment type="caution">
    <text evidence="7">The sequence shown here is derived from an EMBL/GenBank/DDBJ whole genome shotgun (WGS) entry which is preliminary data.</text>
</comment>
<reference evidence="7 8" key="1">
    <citation type="submission" date="2019-06" db="EMBL/GenBank/DDBJ databases">
        <title>Wine fermentation using esterase from Monascus purpureus.</title>
        <authorList>
            <person name="Geng C."/>
            <person name="Zhang Y."/>
        </authorList>
    </citation>
    <scope>NUCLEOTIDE SEQUENCE [LARGE SCALE GENOMIC DNA]</scope>
    <source>
        <strain evidence="7">HQ1</strain>
    </source>
</reference>
<dbReference type="Gene3D" id="3.80.10.10">
    <property type="entry name" value="Ribonuclease Inhibitor"/>
    <property type="match status" value="1"/>
</dbReference>
<protein>
    <recommendedName>
        <fullName evidence="6">U2 small nuclear ribonucleoprotein A'</fullName>
    </recommendedName>
</protein>
<comment type="similarity">
    <text evidence="5">Belongs to the U2 small nuclear ribonucleoprotein A family.</text>
</comment>
<dbReference type="STRING" id="5098.A0A507R0A1"/>
<keyword evidence="8" id="KW-1185">Reference proteome</keyword>
<evidence type="ECO:0000256" key="4">
    <source>
        <dbReference type="ARBA" id="ARBA00023242"/>
    </source>
</evidence>
<dbReference type="AlphaFoldDB" id="A0A507R0A1"/>
<keyword evidence="3" id="KW-0677">Repeat</keyword>
<dbReference type="InterPro" id="IPR032675">
    <property type="entry name" value="LRR_dom_sf"/>
</dbReference>
<dbReference type="GO" id="GO:0030620">
    <property type="term" value="F:U2 snRNA binding"/>
    <property type="evidence" value="ECO:0007669"/>
    <property type="project" value="InterPro"/>
</dbReference>
<gene>
    <name evidence="7" type="primary">LEA1</name>
    <name evidence="7" type="ORF">MPDQ_004467</name>
</gene>
<evidence type="ECO:0000256" key="2">
    <source>
        <dbReference type="ARBA" id="ARBA00022614"/>
    </source>
</evidence>
<comment type="subcellular location">
    <subcellularLocation>
        <location evidence="1">Nucleus</location>
    </subcellularLocation>
</comment>
<evidence type="ECO:0000313" key="7">
    <source>
        <dbReference type="EMBL" id="TQB74617.1"/>
    </source>
</evidence>
<accession>A0A507R0A1</accession>
<dbReference type="EMBL" id="VIFY01000029">
    <property type="protein sequence ID" value="TQB74617.1"/>
    <property type="molecule type" value="Genomic_DNA"/>
</dbReference>
<dbReference type="PANTHER" id="PTHR10552">
    <property type="entry name" value="U2 SMALL NUCLEAR RIBONUCLEOPROTEIN A"/>
    <property type="match status" value="1"/>
</dbReference>
<evidence type="ECO:0000256" key="1">
    <source>
        <dbReference type="ARBA" id="ARBA00004123"/>
    </source>
</evidence>
<evidence type="ECO:0000256" key="3">
    <source>
        <dbReference type="ARBA" id="ARBA00022737"/>
    </source>
</evidence>
<evidence type="ECO:0000313" key="8">
    <source>
        <dbReference type="Proteomes" id="UP000319663"/>
    </source>
</evidence>
<keyword evidence="2" id="KW-0433">Leucine-rich repeat</keyword>
<dbReference type="Proteomes" id="UP000319663">
    <property type="component" value="Unassembled WGS sequence"/>
</dbReference>
<dbReference type="InterPro" id="IPR044640">
    <property type="entry name" value="RU2A"/>
</dbReference>
<dbReference type="PANTHER" id="PTHR10552:SF6">
    <property type="entry name" value="U2 SMALL NUCLEAR RIBONUCLEOPROTEIN A"/>
    <property type="match status" value="1"/>
</dbReference>
<evidence type="ECO:0000256" key="5">
    <source>
        <dbReference type="ARBA" id="ARBA00024196"/>
    </source>
</evidence>
<dbReference type="GO" id="GO:0005686">
    <property type="term" value="C:U2 snRNP"/>
    <property type="evidence" value="ECO:0007669"/>
    <property type="project" value="TreeGrafter"/>
</dbReference>
<dbReference type="Pfam" id="PF14580">
    <property type="entry name" value="LRR_9"/>
    <property type="match status" value="2"/>
</dbReference>
<name>A0A507R0A1_MONPU</name>
<evidence type="ECO:0000256" key="6">
    <source>
        <dbReference type="ARBA" id="ARBA00024238"/>
    </source>
</evidence>
<proteinExistence type="inferred from homology"/>
<sequence length="289" mass="33191">MRLTVELIQNSLSYINPLKDRELDLRVIESWIDTYRFACVWTYVGHKIPAIENLGIAKDQDAIDFTDNNISSLGNFPFFPRLRMLLLARNRINHIHPKLAASIPNLTTLVLTSNNLGELADLDPLGDLSSLTHLVLMENPITRKEVRYLFEGGLPLYLFSSDARIQHYRLWVIWRIPNVRFLDYRKVKDAERAQAKELFGTREEPTALASKIMGIKSRTFDVPSTTPGQLAPADKAIRVKLTDKERKKVEKMIREAKSLQEITRLERELNEGRIPGGAFDDDEDSEMKM</sequence>
<keyword evidence="4" id="KW-0539">Nucleus</keyword>
<dbReference type="PROSITE" id="PS51450">
    <property type="entry name" value="LRR"/>
    <property type="match status" value="1"/>
</dbReference>
<dbReference type="GO" id="GO:0000398">
    <property type="term" value="P:mRNA splicing, via spliceosome"/>
    <property type="evidence" value="ECO:0007669"/>
    <property type="project" value="InterPro"/>
</dbReference>
<organism evidence="7 8">
    <name type="scientific">Monascus purpureus</name>
    <name type="common">Red mold</name>
    <name type="synonym">Monascus anka</name>
    <dbReference type="NCBI Taxonomy" id="5098"/>
    <lineage>
        <taxon>Eukaryota</taxon>
        <taxon>Fungi</taxon>
        <taxon>Dikarya</taxon>
        <taxon>Ascomycota</taxon>
        <taxon>Pezizomycotina</taxon>
        <taxon>Eurotiomycetes</taxon>
        <taxon>Eurotiomycetidae</taxon>
        <taxon>Eurotiales</taxon>
        <taxon>Aspergillaceae</taxon>
        <taxon>Monascus</taxon>
    </lineage>
</organism>